<proteinExistence type="predicted"/>
<dbReference type="PANTHER" id="PTHR35043">
    <property type="entry name" value="TRANSCRIPTION FACTOR DOMAIN-CONTAINING PROTEIN"/>
    <property type="match status" value="1"/>
</dbReference>
<feature type="transmembrane region" description="Helical" evidence="2">
    <location>
        <begin position="335"/>
        <end position="354"/>
    </location>
</feature>
<feature type="transmembrane region" description="Helical" evidence="2">
    <location>
        <begin position="454"/>
        <end position="476"/>
    </location>
</feature>
<reference evidence="3" key="1">
    <citation type="submission" date="2023-06" db="EMBL/GenBank/DDBJ databases">
        <title>Genome-scale phylogeny and comparative genomics of the fungal order Sordariales.</title>
        <authorList>
            <consortium name="Lawrence Berkeley National Laboratory"/>
            <person name="Hensen N."/>
            <person name="Bonometti L."/>
            <person name="Westerberg I."/>
            <person name="Brannstrom I.O."/>
            <person name="Guillou S."/>
            <person name="Cros-Aarteil S."/>
            <person name="Calhoun S."/>
            <person name="Haridas S."/>
            <person name="Kuo A."/>
            <person name="Mondo S."/>
            <person name="Pangilinan J."/>
            <person name="Riley R."/>
            <person name="Labutti K."/>
            <person name="Andreopoulos B."/>
            <person name="Lipzen A."/>
            <person name="Chen C."/>
            <person name="Yanf M."/>
            <person name="Daum C."/>
            <person name="Ng V."/>
            <person name="Clum A."/>
            <person name="Steindorff A."/>
            <person name="Ohm R."/>
            <person name="Martin F."/>
            <person name="Silar P."/>
            <person name="Natvig D."/>
            <person name="Lalanne C."/>
            <person name="Gautier V."/>
            <person name="Ament-Velasquez S.L."/>
            <person name="Kruys A."/>
            <person name="Hutchinson M.I."/>
            <person name="Powell A.J."/>
            <person name="Barry K."/>
            <person name="Miller A.N."/>
            <person name="Grigoriev I.V."/>
            <person name="Debuchy R."/>
            <person name="Gladieux P."/>
            <person name="Thoren M.H."/>
            <person name="Johannesson H."/>
        </authorList>
    </citation>
    <scope>NUCLEOTIDE SEQUENCE</scope>
    <source>
        <strain evidence="3">PSN4</strain>
    </source>
</reference>
<evidence type="ECO:0000256" key="1">
    <source>
        <dbReference type="SAM" id="MobiDB-lite"/>
    </source>
</evidence>
<dbReference type="EMBL" id="MU839840">
    <property type="protein sequence ID" value="KAK1751966.1"/>
    <property type="molecule type" value="Genomic_DNA"/>
</dbReference>
<feature type="compositionally biased region" description="Pro residues" evidence="1">
    <location>
        <begin position="149"/>
        <end position="160"/>
    </location>
</feature>
<keyword evidence="2" id="KW-1133">Transmembrane helix</keyword>
<comment type="caution">
    <text evidence="3">The sequence shown here is derived from an EMBL/GenBank/DDBJ whole genome shotgun (WGS) entry which is preliminary data.</text>
</comment>
<dbReference type="Proteomes" id="UP001239445">
    <property type="component" value="Unassembled WGS sequence"/>
</dbReference>
<dbReference type="AlphaFoldDB" id="A0AAJ0B5D8"/>
<evidence type="ECO:0000256" key="2">
    <source>
        <dbReference type="SAM" id="Phobius"/>
    </source>
</evidence>
<protein>
    <submittedName>
        <fullName evidence="3">Uncharacterized protein</fullName>
    </submittedName>
</protein>
<feature type="region of interest" description="Disordered" evidence="1">
    <location>
        <begin position="138"/>
        <end position="165"/>
    </location>
</feature>
<evidence type="ECO:0000313" key="4">
    <source>
        <dbReference type="Proteomes" id="UP001239445"/>
    </source>
</evidence>
<name>A0AAJ0B5D8_9PEZI</name>
<dbReference type="PANTHER" id="PTHR35043:SF7">
    <property type="entry name" value="TRANSCRIPTION FACTOR DOMAIN-CONTAINING PROTEIN"/>
    <property type="match status" value="1"/>
</dbReference>
<evidence type="ECO:0000313" key="3">
    <source>
        <dbReference type="EMBL" id="KAK1751966.1"/>
    </source>
</evidence>
<keyword evidence="4" id="KW-1185">Reference proteome</keyword>
<keyword evidence="2" id="KW-0472">Membrane</keyword>
<keyword evidence="2" id="KW-0812">Transmembrane</keyword>
<feature type="transmembrane region" description="Helical" evidence="2">
    <location>
        <begin position="418"/>
        <end position="442"/>
    </location>
</feature>
<feature type="transmembrane region" description="Helical" evidence="2">
    <location>
        <begin position="497"/>
        <end position="518"/>
    </location>
</feature>
<organism evidence="3 4">
    <name type="scientific">Echria macrotheca</name>
    <dbReference type="NCBI Taxonomy" id="438768"/>
    <lineage>
        <taxon>Eukaryota</taxon>
        <taxon>Fungi</taxon>
        <taxon>Dikarya</taxon>
        <taxon>Ascomycota</taxon>
        <taxon>Pezizomycotina</taxon>
        <taxon>Sordariomycetes</taxon>
        <taxon>Sordariomycetidae</taxon>
        <taxon>Sordariales</taxon>
        <taxon>Schizotheciaceae</taxon>
        <taxon>Echria</taxon>
    </lineage>
</organism>
<accession>A0AAJ0B5D8</accession>
<sequence length="541" mass="60546">MLTFDTKCTLPPEGVGFVTSPDVRGTLEILWGCGTVLLICTWSILHLNVPIQTVLDPGNKKQRYIRSVSRFATKVKWMVINLVAPEWSLGKALSDYRNVKVLDERFKEYSKIDGVPWTASHTYLANMGGFAVRFRPVDDASEPKTRSPSSPPSPTSPPDQAPAAPMYESPALVATGRGYASRPVPSSVRDHLEGILSVGKVSRAKIEERMGKQAGRVTWRPDDQNVALVSETVRTLDLAWFLDEWEENLFDLDALYDWFTNLHALQGDIWILDAQQLLLARDMGIVDKLPSLGLDDIEDRNKGDVFVKLVATAQIVWFVVQMVARRCNQLPTTQLEVMTLSFALSNAITFALLLNKPKDLAYTIELSGLRGQITPQNLARLALFGPTYWFWDRTSVWVPNHALHLDCVRGRGIQDRSWTFALGAGLSGLVFGSAHCIAWNFYFPTEPERIVWEISSVLTAATVPLMLVLSMYMSWAQRPADVASGCWSGTREQTAKLIPLVAMFIFVATRIFLIFEVIRSLAFQQPLTFQTTWSANLPHLG</sequence>
<gene>
    <name evidence="3" type="ORF">QBC47DRAFT_389369</name>
</gene>